<keyword evidence="3 7" id="KW-0378">Hydrolase</keyword>
<keyword evidence="1" id="KW-0479">Metal-binding</keyword>
<evidence type="ECO:0000259" key="9">
    <source>
        <dbReference type="PROSITE" id="PS51635"/>
    </source>
</evidence>
<dbReference type="Pfam" id="PF01734">
    <property type="entry name" value="Patatin"/>
    <property type="match status" value="1"/>
</dbReference>
<evidence type="ECO:0000256" key="5">
    <source>
        <dbReference type="ARBA" id="ARBA00022963"/>
    </source>
</evidence>
<evidence type="ECO:0000256" key="1">
    <source>
        <dbReference type="ARBA" id="ARBA00022723"/>
    </source>
</evidence>
<evidence type="ECO:0000256" key="3">
    <source>
        <dbReference type="ARBA" id="ARBA00022801"/>
    </source>
</evidence>
<evidence type="ECO:0000256" key="7">
    <source>
        <dbReference type="PROSITE-ProRule" id="PRU01161"/>
    </source>
</evidence>
<feature type="active site" description="Proton acceptor" evidence="7">
    <location>
        <position position="1069"/>
    </location>
</feature>
<dbReference type="PANTHER" id="PTHR24185:SF1">
    <property type="entry name" value="CALCIUM-INDEPENDENT PHOSPHOLIPASE A2-GAMMA"/>
    <property type="match status" value="1"/>
</dbReference>
<accession>A0A9W8NJK2</accession>
<feature type="short sequence motif" description="GXGXXG" evidence="7">
    <location>
        <begin position="873"/>
        <end position="878"/>
    </location>
</feature>
<dbReference type="InterPro" id="IPR017907">
    <property type="entry name" value="Znf_RING_CS"/>
</dbReference>
<dbReference type="InterPro" id="IPR002641">
    <property type="entry name" value="PNPLA_dom"/>
</dbReference>
<reference evidence="10" key="1">
    <citation type="submission" date="2022-07" db="EMBL/GenBank/DDBJ databases">
        <title>Genome Sequence of Xylaria arbuscula.</title>
        <authorList>
            <person name="Buettner E."/>
        </authorList>
    </citation>
    <scope>NUCLEOTIDE SEQUENCE</scope>
    <source>
        <strain evidence="10">VT107</strain>
    </source>
</reference>
<evidence type="ECO:0000256" key="8">
    <source>
        <dbReference type="SAM" id="MobiDB-lite"/>
    </source>
</evidence>
<proteinExistence type="predicted"/>
<dbReference type="PROSITE" id="PS51635">
    <property type="entry name" value="PNPLA"/>
    <property type="match status" value="1"/>
</dbReference>
<feature type="domain" description="PNPLA" evidence="9">
    <location>
        <begin position="869"/>
        <end position="1082"/>
    </location>
</feature>
<dbReference type="GO" id="GO:0019369">
    <property type="term" value="P:arachidonate metabolic process"/>
    <property type="evidence" value="ECO:0007669"/>
    <property type="project" value="TreeGrafter"/>
</dbReference>
<dbReference type="Proteomes" id="UP001148614">
    <property type="component" value="Unassembled WGS sequence"/>
</dbReference>
<comment type="caution">
    <text evidence="10">The sequence shown here is derived from an EMBL/GenBank/DDBJ whole genome shotgun (WGS) entry which is preliminary data.</text>
</comment>
<feature type="short sequence motif" description="GXSXG" evidence="7">
    <location>
        <begin position="906"/>
        <end position="910"/>
    </location>
</feature>
<dbReference type="SUPFAM" id="SSF52151">
    <property type="entry name" value="FabD/lysophospholipase-like"/>
    <property type="match status" value="1"/>
</dbReference>
<feature type="compositionally biased region" description="Polar residues" evidence="8">
    <location>
        <begin position="9"/>
        <end position="26"/>
    </location>
</feature>
<feature type="short sequence motif" description="DGA/G" evidence="7">
    <location>
        <begin position="1069"/>
        <end position="1071"/>
    </location>
</feature>
<feature type="compositionally biased region" description="Polar residues" evidence="8">
    <location>
        <begin position="39"/>
        <end position="53"/>
    </location>
</feature>
<gene>
    <name evidence="10" type="ORF">NPX13_g2237</name>
</gene>
<sequence>MNPYRTRQKNNTEMSHASLGTQSASKNTRETLGLDSEPQCRSTTPYGWGSNNPYARILNPSRTEETLPRQPEWDMNCGDSFIPPTSSRNNDQNVPTVIPGEVSDRATSLGRAKSSIPPATPKQPFAVVSRVRSLLQSKPPSIKLPQQVREPAGNTCECCEEKLPDVWFCNICALNFCGKCWDAQVVHRKFQTGISHEKTSSNTAEKVHNVLCPPTDEIARSSLYRADASTAWFGVERPDDSSPPIFHNYGRFTELMEATAPIRQHSLFQEDMEGVSRDRRTPSLVSFVGQTGAGKSSLIKLLIDFAVTSNETFQSPVIGPRGAHVPTSEDVHLYLDPKTTGSDGPLLYADCEGLEGGEREPLGAIFKRKRRQDHNNDNVDSGPGFFKPKVISERELHWADEPRTRSREFAVTNLYPRVLYTFSDVIVFVLRNPRVIEHVFERLVQWAVAAIETSSNQPVLPHAIIALNASEHDVDDKRWDVLNTTDSILNDLGHTVNHNVTFMKWAQFWRERGKAINTLVDLILCYYSSIQIIRLPAEGRPRLMKQQVGKLYDATLTACISARCARYQARMLLDVEDLNNYLQEAFNHYSNTLESPFDFVQASSRNSPIPPDFGGNILKLALDVMKIPKPERQTDARRIFSELSYMVASCIMLDSARHNNKGSASQIFPKYISHLDDAIENFCDQYWPCEFVNPETGVRCVNVRSGHASKGHQSADGKVFAAGDWTSKFSFESHRDFRDWVYYCLLELLKELTRQVQGNGEAEQKVAARIHKTMVLGPLFSHTIRRDEASHIQNIFLNNMACFCCLFGQAEHCLPCGHILCIDCVNTYGHPRGPNWLELFECPFLCHGNRSPIRCVIYTKPKLAGTRLITLDGGGIRGVVELEVLRRIEMELGGLPIQCFVDLIVGTSTGGLVALGLASMNWRVDECIEQFEGLCDEAFTRRPGSALPLVGHLVDHHHHSKYQTKTMENALKEAFSNDIQLFGGEQPPMSTTWQVKVAVTATALIGNKTYVLGNYNGRRENKKSSSYHFQRPQLYSTELKVWEAARATSAAPRYFKSFHHEASQKTYIDGAVSHNNPVNIADSERKVLWPDSHVPDLFLSIGTGSSSTLSRVGSEKMSAARKGILSHTRYLYGILRNTLEQTLDCDKAWDDFIANITTSPLNTFSSSRFIRINPDVGQIPALDDKTQIPSLRTKARESLSEDPRVPDIAKRLIASTFYFEQHPVSNAQPEGSTLQVQGSRPDYPSQMSLLTSFHAGKIRCRLLHPSREMYLFGQHLRRLTEKHGTLTFTIFEDSSTKPLAAVPLATDTINALIGNQGFEIGRVRFIVTNKLLPTHIYLCFGQASRHCISGFPRCFTLENQVTSPKSMAPNIQSNSSASRYTHGSRRGRRTSDSWKPPDVRTAPSFWTLHDHYNRLDHILGYEAMKSDLEELPNLGLETEILQQDEPLALSENTSTTEPREPYKLSTRRAFIREAFKALLVPLRIQKSEIHSPQDKGYDGSMIRRWLEERKGDHDSVLACDGSACASPTGFNSGAHYYNVSAAEYDTYEQWIGLLGCLAPPETPDTMLRPAELEGSPISRRAELEGSTILGPAELQGSYWIGG</sequence>
<dbReference type="CDD" id="cd19757">
    <property type="entry name" value="Bbox1"/>
    <property type="match status" value="1"/>
</dbReference>
<evidence type="ECO:0000256" key="2">
    <source>
        <dbReference type="ARBA" id="ARBA00022771"/>
    </source>
</evidence>
<evidence type="ECO:0000313" key="11">
    <source>
        <dbReference type="Proteomes" id="UP001148614"/>
    </source>
</evidence>
<dbReference type="GO" id="GO:0016042">
    <property type="term" value="P:lipid catabolic process"/>
    <property type="evidence" value="ECO:0007669"/>
    <property type="project" value="UniProtKB-UniRule"/>
</dbReference>
<dbReference type="SUPFAM" id="SSF52540">
    <property type="entry name" value="P-loop containing nucleoside triphosphate hydrolases"/>
    <property type="match status" value="1"/>
</dbReference>
<feature type="region of interest" description="Disordered" evidence="8">
    <location>
        <begin position="1"/>
        <end position="54"/>
    </location>
</feature>
<dbReference type="GO" id="GO:0016020">
    <property type="term" value="C:membrane"/>
    <property type="evidence" value="ECO:0007669"/>
    <property type="project" value="TreeGrafter"/>
</dbReference>
<keyword evidence="11" id="KW-1185">Reference proteome</keyword>
<dbReference type="GO" id="GO:0047499">
    <property type="term" value="F:calcium-independent phospholipase A2 activity"/>
    <property type="evidence" value="ECO:0007669"/>
    <property type="project" value="TreeGrafter"/>
</dbReference>
<dbReference type="CDD" id="cd07199">
    <property type="entry name" value="Pat17_PNPLA8_PNPLA9_like"/>
    <property type="match status" value="1"/>
</dbReference>
<name>A0A9W8NJK2_9PEZI</name>
<keyword evidence="2" id="KW-0863">Zinc-finger</keyword>
<keyword evidence="5 7" id="KW-0442">Lipid degradation</keyword>
<keyword evidence="6 7" id="KW-0443">Lipid metabolism</keyword>
<dbReference type="Gene3D" id="3.40.1090.10">
    <property type="entry name" value="Cytosolic phospholipase A2 catalytic domain"/>
    <property type="match status" value="1"/>
</dbReference>
<feature type="compositionally biased region" description="Polar residues" evidence="8">
    <location>
        <begin position="1365"/>
        <end position="1381"/>
    </location>
</feature>
<dbReference type="EMBL" id="JANPWZ010000230">
    <property type="protein sequence ID" value="KAJ3578328.1"/>
    <property type="molecule type" value="Genomic_DNA"/>
</dbReference>
<dbReference type="InterPro" id="IPR016035">
    <property type="entry name" value="Acyl_Trfase/lysoPLipase"/>
</dbReference>
<evidence type="ECO:0000256" key="6">
    <source>
        <dbReference type="ARBA" id="ARBA00023098"/>
    </source>
</evidence>
<dbReference type="InterPro" id="IPR027417">
    <property type="entry name" value="P-loop_NTPase"/>
</dbReference>
<feature type="region of interest" description="Disordered" evidence="8">
    <location>
        <begin position="1365"/>
        <end position="1396"/>
    </location>
</feature>
<dbReference type="VEuPathDB" id="FungiDB:F4678DRAFT_475768"/>
<evidence type="ECO:0000313" key="10">
    <source>
        <dbReference type="EMBL" id="KAJ3578328.1"/>
    </source>
</evidence>
<keyword evidence="4" id="KW-0862">Zinc</keyword>
<protein>
    <recommendedName>
        <fullName evidence="9">PNPLA domain-containing protein</fullName>
    </recommendedName>
</protein>
<dbReference type="PANTHER" id="PTHR24185">
    <property type="entry name" value="CALCIUM-INDEPENDENT PHOSPHOLIPASE A2-GAMMA"/>
    <property type="match status" value="1"/>
</dbReference>
<organism evidence="10 11">
    <name type="scientific">Xylaria arbuscula</name>
    <dbReference type="NCBI Taxonomy" id="114810"/>
    <lineage>
        <taxon>Eukaryota</taxon>
        <taxon>Fungi</taxon>
        <taxon>Dikarya</taxon>
        <taxon>Ascomycota</taxon>
        <taxon>Pezizomycotina</taxon>
        <taxon>Sordariomycetes</taxon>
        <taxon>Xylariomycetidae</taxon>
        <taxon>Xylariales</taxon>
        <taxon>Xylariaceae</taxon>
        <taxon>Xylaria</taxon>
    </lineage>
</organism>
<dbReference type="GO" id="GO:0046486">
    <property type="term" value="P:glycerolipid metabolic process"/>
    <property type="evidence" value="ECO:0007669"/>
    <property type="project" value="UniProtKB-ARBA"/>
</dbReference>
<evidence type="ECO:0000256" key="4">
    <source>
        <dbReference type="ARBA" id="ARBA00022833"/>
    </source>
</evidence>
<dbReference type="PROSITE" id="PS00518">
    <property type="entry name" value="ZF_RING_1"/>
    <property type="match status" value="1"/>
</dbReference>
<feature type="active site" description="Nucleophile" evidence="7">
    <location>
        <position position="908"/>
    </location>
</feature>
<dbReference type="GO" id="GO:0008270">
    <property type="term" value="F:zinc ion binding"/>
    <property type="evidence" value="ECO:0007669"/>
    <property type="project" value="UniProtKB-KW"/>
</dbReference>